<gene>
    <name evidence="2" type="ORF">SAMN04487893_102324</name>
</gene>
<proteinExistence type="predicted"/>
<dbReference type="AlphaFoldDB" id="A0A1I3MYJ9"/>
<dbReference type="Proteomes" id="UP000243887">
    <property type="component" value="Unassembled WGS sequence"/>
</dbReference>
<dbReference type="Pfam" id="PF02195">
    <property type="entry name" value="ParB_N"/>
    <property type="match status" value="1"/>
</dbReference>
<feature type="domain" description="ParB-like N-terminal" evidence="1">
    <location>
        <begin position="15"/>
        <end position="67"/>
    </location>
</feature>
<dbReference type="InterPro" id="IPR003115">
    <property type="entry name" value="ParB_N"/>
</dbReference>
<dbReference type="STRING" id="1150112.SAMN04487893_102324"/>
<dbReference type="OrthoDB" id="2972467at2"/>
<dbReference type="SUPFAM" id="SSF110849">
    <property type="entry name" value="ParB/Sulfiredoxin"/>
    <property type="match status" value="1"/>
</dbReference>
<dbReference type="Gene3D" id="3.90.1530.10">
    <property type="entry name" value="Conserved hypothetical protein from pyrococcus furiosus pfu- 392566-001, ParB domain"/>
    <property type="match status" value="1"/>
</dbReference>
<protein>
    <submittedName>
        <fullName evidence="2">ParB-like nuclease domain-containing protein</fullName>
    </submittedName>
</protein>
<keyword evidence="3" id="KW-1185">Reference proteome</keyword>
<evidence type="ECO:0000259" key="1">
    <source>
        <dbReference type="Pfam" id="PF02195"/>
    </source>
</evidence>
<organism evidence="2 3">
    <name type="scientific">Myroides guanonis</name>
    <dbReference type="NCBI Taxonomy" id="1150112"/>
    <lineage>
        <taxon>Bacteria</taxon>
        <taxon>Pseudomonadati</taxon>
        <taxon>Bacteroidota</taxon>
        <taxon>Flavobacteriia</taxon>
        <taxon>Flavobacteriales</taxon>
        <taxon>Flavobacteriaceae</taxon>
        <taxon>Myroides</taxon>
    </lineage>
</organism>
<reference evidence="3" key="1">
    <citation type="submission" date="2016-10" db="EMBL/GenBank/DDBJ databases">
        <authorList>
            <person name="Varghese N."/>
            <person name="Submissions S."/>
        </authorList>
    </citation>
    <scope>NUCLEOTIDE SEQUENCE [LARGE SCALE GENOMIC DNA]</scope>
    <source>
        <strain evidence="3">DSM 26542</strain>
    </source>
</reference>
<accession>A0A1I3MYJ9</accession>
<dbReference type="EMBL" id="FORU01000002">
    <property type="protein sequence ID" value="SFJ02041.1"/>
    <property type="molecule type" value="Genomic_DNA"/>
</dbReference>
<evidence type="ECO:0000313" key="2">
    <source>
        <dbReference type="EMBL" id="SFJ02041.1"/>
    </source>
</evidence>
<name>A0A1I3MYJ9_9FLAO</name>
<evidence type="ECO:0000313" key="3">
    <source>
        <dbReference type="Proteomes" id="UP000243887"/>
    </source>
</evidence>
<dbReference type="InterPro" id="IPR036086">
    <property type="entry name" value="ParB/Sulfiredoxin_sf"/>
</dbReference>
<sequence>MRTSSLEGTQTITKSKAPMQSLLNDIAKNGVKEPINYVKSGGRNYIVDGHHRFYSAQKLGIKNVPVQRATLPFKGYKSVTDLVKEGRQPGYWQHMKAKK</sequence>